<dbReference type="InterPro" id="IPR013099">
    <property type="entry name" value="K_chnl_dom"/>
</dbReference>
<keyword evidence="1" id="KW-0812">Transmembrane</keyword>
<evidence type="ECO:0000313" key="4">
    <source>
        <dbReference type="Proteomes" id="UP000316614"/>
    </source>
</evidence>
<name>A0A514CFQ9_9BACT</name>
<dbReference type="EMBL" id="CP041253">
    <property type="protein sequence ID" value="QDH78646.1"/>
    <property type="molecule type" value="Genomic_DNA"/>
</dbReference>
<reference evidence="3 4" key="1">
    <citation type="submission" date="2019-06" db="EMBL/GenBank/DDBJ databases">
        <title>Echinicola alkalisoli sp. nov. isolated from saline soil.</title>
        <authorList>
            <person name="Sun J.-Q."/>
            <person name="Xu L."/>
        </authorList>
    </citation>
    <scope>NUCLEOTIDE SEQUENCE [LARGE SCALE GENOMIC DNA]</scope>
    <source>
        <strain evidence="3 4">LN3S3</strain>
    </source>
</reference>
<feature type="transmembrane region" description="Helical" evidence="1">
    <location>
        <begin position="71"/>
        <end position="87"/>
    </location>
</feature>
<keyword evidence="4" id="KW-1185">Reference proteome</keyword>
<dbReference type="RefSeq" id="WP_141613900.1">
    <property type="nucleotide sequence ID" value="NZ_CP041253.1"/>
</dbReference>
<keyword evidence="3" id="KW-0407">Ion channel</keyword>
<accession>A0A514CFQ9</accession>
<feature type="transmembrane region" description="Helical" evidence="1">
    <location>
        <begin position="16"/>
        <end position="33"/>
    </location>
</feature>
<dbReference type="Gene3D" id="1.10.287.70">
    <property type="match status" value="1"/>
</dbReference>
<evidence type="ECO:0000313" key="3">
    <source>
        <dbReference type="EMBL" id="QDH78646.1"/>
    </source>
</evidence>
<dbReference type="Proteomes" id="UP000316614">
    <property type="component" value="Chromosome"/>
</dbReference>
<dbReference type="KEGG" id="echi:FKX85_06195"/>
<dbReference type="OrthoDB" id="9813518at2"/>
<feature type="transmembrane region" description="Helical" evidence="1">
    <location>
        <begin position="196"/>
        <end position="217"/>
    </location>
</feature>
<dbReference type="SUPFAM" id="SSF81324">
    <property type="entry name" value="Voltage-gated potassium channels"/>
    <property type="match status" value="1"/>
</dbReference>
<feature type="transmembrane region" description="Helical" evidence="1">
    <location>
        <begin position="125"/>
        <end position="149"/>
    </location>
</feature>
<gene>
    <name evidence="3" type="ORF">FKX85_06195</name>
</gene>
<evidence type="ECO:0000259" key="2">
    <source>
        <dbReference type="Pfam" id="PF07885"/>
    </source>
</evidence>
<organism evidence="3 4">
    <name type="scientific">Echinicola soli</name>
    <dbReference type="NCBI Taxonomy" id="2591634"/>
    <lineage>
        <taxon>Bacteria</taxon>
        <taxon>Pseudomonadati</taxon>
        <taxon>Bacteroidota</taxon>
        <taxon>Cytophagia</taxon>
        <taxon>Cytophagales</taxon>
        <taxon>Cyclobacteriaceae</taxon>
        <taxon>Echinicola</taxon>
    </lineage>
</organism>
<keyword evidence="3" id="KW-0406">Ion transport</keyword>
<dbReference type="GO" id="GO:0034220">
    <property type="term" value="P:monoatomic ion transmembrane transport"/>
    <property type="evidence" value="ECO:0007669"/>
    <property type="project" value="UniProtKB-KW"/>
</dbReference>
<evidence type="ECO:0000256" key="1">
    <source>
        <dbReference type="SAM" id="Phobius"/>
    </source>
</evidence>
<protein>
    <submittedName>
        <fullName evidence="3">Two pore domain potassium channel family protein</fullName>
    </submittedName>
</protein>
<keyword evidence="1" id="KW-0472">Membrane</keyword>
<sequence>MFQIKNLPFLLERKKYEVLIFALIVHLYAGVFFENLNLYIIYFWPLSILFLGLSSVGVFREKGRWKIITKNTLLVVVIILPVSHPFLKDHVLFMQVLSLLYVSFFSLIFWEVMKFLIRPSYVNADIIFAAGCGYFLLVEISVFLLQFMYYNHPGSIANVDASKLASTYIDLVYFASVIQTSIGFGDITPSFHTTKLATSFLGVLSQLYNVLLVGILISKFSSRINSKS</sequence>
<keyword evidence="1" id="KW-1133">Transmembrane helix</keyword>
<feature type="transmembrane region" description="Helical" evidence="1">
    <location>
        <begin position="39"/>
        <end position="59"/>
    </location>
</feature>
<feature type="transmembrane region" description="Helical" evidence="1">
    <location>
        <begin position="93"/>
        <end position="113"/>
    </location>
</feature>
<proteinExistence type="predicted"/>
<keyword evidence="3" id="KW-0813">Transport</keyword>
<dbReference type="Pfam" id="PF07885">
    <property type="entry name" value="Ion_trans_2"/>
    <property type="match status" value="1"/>
</dbReference>
<dbReference type="AlphaFoldDB" id="A0A514CFQ9"/>
<feature type="domain" description="Potassium channel" evidence="2">
    <location>
        <begin position="144"/>
        <end position="220"/>
    </location>
</feature>